<keyword evidence="10" id="KW-0804">Transcription</keyword>
<dbReference type="PROSITE" id="PS51726">
    <property type="entry name" value="MYST_HAT"/>
    <property type="match status" value="1"/>
</dbReference>
<gene>
    <name evidence="15" type="ORF">Amon01_000420200</name>
</gene>
<dbReference type="GO" id="GO:0008270">
    <property type="term" value="F:zinc ion binding"/>
    <property type="evidence" value="ECO:0007669"/>
    <property type="project" value="UniProtKB-KW"/>
</dbReference>
<dbReference type="InterPro" id="IPR036388">
    <property type="entry name" value="WH-like_DNA-bd_sf"/>
</dbReference>
<sequence>MTGYDLSDDEKDNYGSLDYRNIPRIQLGPYEFDTWFGNSSVFTTNVPDSLGYKEIASNNKKSTSTKKLMDFIDNKRPWLDKLFFCSTCFKYTDNEEDMKMHLNCCRYRDAPPGKIMYYDTENDYIIRKVKGSQHALLCQCLCILAKFYLDNKSVFYNLDYYDFYIIYRTVNGTQTPMGFYSRELLSWEPNNLSCILVIPCYQKQHLGTKLIEFSYQLSNYEQKISGPERPLSPFGKITYLHYWSKRLARLLLYGSLSETKILTLEIICNTTGFRMDDVLQTLTYMGILFVKGEKSAYIDYYKEAYKTRDTDIYLEDGRFNVIILKAKVEEWANHNRPINGAPILDKEKLILY</sequence>
<dbReference type="Gene3D" id="3.40.630.30">
    <property type="match status" value="1"/>
</dbReference>
<dbReference type="GO" id="GO:0006355">
    <property type="term" value="P:regulation of DNA-templated transcription"/>
    <property type="evidence" value="ECO:0007669"/>
    <property type="project" value="InterPro"/>
</dbReference>
<dbReference type="GO" id="GO:0046972">
    <property type="term" value="F:histone H4K16 acetyltransferase activity"/>
    <property type="evidence" value="ECO:0007669"/>
    <property type="project" value="TreeGrafter"/>
</dbReference>
<evidence type="ECO:0000259" key="14">
    <source>
        <dbReference type="PROSITE" id="PS51726"/>
    </source>
</evidence>
<protein>
    <recommendedName>
        <fullName evidence="3">histone acetyltransferase</fullName>
        <ecNumber evidence="3">2.3.1.48</ecNumber>
    </recommendedName>
</protein>
<organism evidence="15 16">
    <name type="scientific">Ambrosiozyma monospora</name>
    <name type="common">Yeast</name>
    <name type="synonym">Endomycopsis monosporus</name>
    <dbReference type="NCBI Taxonomy" id="43982"/>
    <lineage>
        <taxon>Eukaryota</taxon>
        <taxon>Fungi</taxon>
        <taxon>Dikarya</taxon>
        <taxon>Ascomycota</taxon>
        <taxon>Saccharomycotina</taxon>
        <taxon>Pichiomycetes</taxon>
        <taxon>Pichiales</taxon>
        <taxon>Pichiaceae</taxon>
        <taxon>Ambrosiozyma</taxon>
    </lineage>
</organism>
<dbReference type="Proteomes" id="UP001165063">
    <property type="component" value="Unassembled WGS sequence"/>
</dbReference>
<keyword evidence="4" id="KW-0808">Transferase</keyword>
<evidence type="ECO:0000256" key="11">
    <source>
        <dbReference type="ARBA" id="ARBA00023242"/>
    </source>
</evidence>
<evidence type="ECO:0000313" key="16">
    <source>
        <dbReference type="Proteomes" id="UP001165063"/>
    </source>
</evidence>
<dbReference type="PANTHER" id="PTHR10615:SF219">
    <property type="entry name" value="HISTONE ACETYLTRANSFERASE KAT5"/>
    <property type="match status" value="1"/>
</dbReference>
<reference evidence="15" key="1">
    <citation type="submission" date="2023-04" db="EMBL/GenBank/DDBJ databases">
        <title>Ambrosiozyma monospora NBRC 1965.</title>
        <authorList>
            <person name="Ichikawa N."/>
            <person name="Sato H."/>
            <person name="Tonouchi N."/>
        </authorList>
    </citation>
    <scope>NUCLEOTIDE SEQUENCE</scope>
    <source>
        <strain evidence="15">NBRC 1965</strain>
    </source>
</reference>
<evidence type="ECO:0000256" key="13">
    <source>
        <dbReference type="PIRSR" id="PIRSR602717-51"/>
    </source>
</evidence>
<evidence type="ECO:0000256" key="6">
    <source>
        <dbReference type="ARBA" id="ARBA00022771"/>
    </source>
</evidence>
<feature type="active site" description="Proton donor/acceptor" evidence="13">
    <location>
        <position position="228"/>
    </location>
</feature>
<dbReference type="InterPro" id="IPR002717">
    <property type="entry name" value="HAT_MYST-type"/>
</dbReference>
<evidence type="ECO:0000256" key="2">
    <source>
        <dbReference type="ARBA" id="ARBA00010107"/>
    </source>
</evidence>
<accession>A0A9W7DK53</accession>
<dbReference type="Pfam" id="PF01853">
    <property type="entry name" value="MOZ_SAS"/>
    <property type="match status" value="1"/>
</dbReference>
<evidence type="ECO:0000256" key="5">
    <source>
        <dbReference type="ARBA" id="ARBA00022723"/>
    </source>
</evidence>
<keyword evidence="8" id="KW-0007">Acetylation</keyword>
<evidence type="ECO:0000256" key="8">
    <source>
        <dbReference type="ARBA" id="ARBA00022990"/>
    </source>
</evidence>
<evidence type="ECO:0000256" key="10">
    <source>
        <dbReference type="ARBA" id="ARBA00023163"/>
    </source>
</evidence>
<keyword evidence="11" id="KW-0539">Nucleus</keyword>
<evidence type="ECO:0000313" key="15">
    <source>
        <dbReference type="EMBL" id="GMG32889.1"/>
    </source>
</evidence>
<evidence type="ECO:0000256" key="12">
    <source>
        <dbReference type="ARBA" id="ARBA00023315"/>
    </source>
</evidence>
<evidence type="ECO:0000256" key="9">
    <source>
        <dbReference type="ARBA" id="ARBA00023015"/>
    </source>
</evidence>
<keyword evidence="7" id="KW-0862">Zinc</keyword>
<comment type="subcellular location">
    <subcellularLocation>
        <location evidence="1">Nucleus</location>
    </subcellularLocation>
</comment>
<dbReference type="OrthoDB" id="787137at2759"/>
<comment type="similarity">
    <text evidence="2">Belongs to the MYST (SAS/MOZ) family.</text>
</comment>
<proteinExistence type="inferred from homology"/>
<keyword evidence="16" id="KW-1185">Reference proteome</keyword>
<evidence type="ECO:0000256" key="4">
    <source>
        <dbReference type="ARBA" id="ARBA00022679"/>
    </source>
</evidence>
<keyword evidence="9" id="KW-0805">Transcription regulation</keyword>
<comment type="caution">
    <text evidence="15">The sequence shown here is derived from an EMBL/GenBank/DDBJ whole genome shotgun (WGS) entry which is preliminary data.</text>
</comment>
<dbReference type="Gene3D" id="1.10.10.10">
    <property type="entry name" value="Winged helix-like DNA-binding domain superfamily/Winged helix DNA-binding domain"/>
    <property type="match status" value="1"/>
</dbReference>
<dbReference type="InterPro" id="IPR050603">
    <property type="entry name" value="MYST_HAT"/>
</dbReference>
<dbReference type="InterPro" id="IPR016181">
    <property type="entry name" value="Acyl_CoA_acyltransferase"/>
</dbReference>
<keyword evidence="6" id="KW-0863">Zinc-finger</keyword>
<evidence type="ECO:0000256" key="7">
    <source>
        <dbReference type="ARBA" id="ARBA00022833"/>
    </source>
</evidence>
<dbReference type="EC" id="2.3.1.48" evidence="3"/>
<feature type="domain" description="MYST-type HAT" evidence="14">
    <location>
        <begin position="17"/>
        <end position="333"/>
    </location>
</feature>
<keyword evidence="12" id="KW-0012">Acyltransferase</keyword>
<dbReference type="PANTHER" id="PTHR10615">
    <property type="entry name" value="HISTONE ACETYLTRANSFERASE"/>
    <property type="match status" value="1"/>
</dbReference>
<dbReference type="GO" id="GO:0005634">
    <property type="term" value="C:nucleus"/>
    <property type="evidence" value="ECO:0007669"/>
    <property type="project" value="UniProtKB-SubCell"/>
</dbReference>
<dbReference type="Gene3D" id="3.30.60.60">
    <property type="entry name" value="N-acetyl transferase-like"/>
    <property type="match status" value="1"/>
</dbReference>
<dbReference type="AlphaFoldDB" id="A0A9W7DK53"/>
<keyword evidence="5" id="KW-0479">Metal-binding</keyword>
<evidence type="ECO:0000256" key="1">
    <source>
        <dbReference type="ARBA" id="ARBA00004123"/>
    </source>
</evidence>
<dbReference type="EMBL" id="BSXU01001966">
    <property type="protein sequence ID" value="GMG32889.1"/>
    <property type="molecule type" value="Genomic_DNA"/>
</dbReference>
<dbReference type="SUPFAM" id="SSF55729">
    <property type="entry name" value="Acyl-CoA N-acyltransferases (Nat)"/>
    <property type="match status" value="1"/>
</dbReference>
<name>A0A9W7DK53_AMBMO</name>
<dbReference type="GO" id="GO:0035267">
    <property type="term" value="C:NuA4 histone acetyltransferase complex"/>
    <property type="evidence" value="ECO:0007669"/>
    <property type="project" value="TreeGrafter"/>
</dbReference>
<evidence type="ECO:0000256" key="3">
    <source>
        <dbReference type="ARBA" id="ARBA00013184"/>
    </source>
</evidence>